<evidence type="ECO:0000313" key="9">
    <source>
        <dbReference type="Proteomes" id="UP000095280"/>
    </source>
</evidence>
<keyword evidence="3 6" id="KW-0560">Oxidoreductase</keyword>
<dbReference type="FunFam" id="3.40.30.10:FF:000011">
    <property type="entry name" value="Peroxiredoxin PRX1"/>
    <property type="match status" value="1"/>
</dbReference>
<dbReference type="SUPFAM" id="SSF52833">
    <property type="entry name" value="Thioredoxin-like"/>
    <property type="match status" value="1"/>
</dbReference>
<evidence type="ECO:0000256" key="1">
    <source>
        <dbReference type="ARBA" id="ARBA00022559"/>
    </source>
</evidence>
<dbReference type="PIRSF" id="PIRSF000239">
    <property type="entry name" value="AHPC"/>
    <property type="match status" value="1"/>
</dbReference>
<keyword evidence="4 6" id="KW-0676">Redox-active center</keyword>
<evidence type="ECO:0000256" key="7">
    <source>
        <dbReference type="PIRSR" id="PIRSR000239-1"/>
    </source>
</evidence>
<sequence length="218" mass="24117">MARLGEVFPNFDADTTEGRINFHQWIGDSWAILFSHPADFTPVCTTELARVVNLKPEFDKRGVKLIAISLDSVEDHKAWSKDVMHVSGATDCSRPLPYPIIADKSRELAVQLQMLDPNEIGKEGLPLPARTVFLIGPDKKLKMSILYPATTGRNFDEILRAIDSIQLTAKNGFATPVNWRSGDDCIVPPSIKTPPAGTQVRDLPSGKQYLRYMPGSGK</sequence>
<keyword evidence="1 6" id="KW-0575">Peroxidase</keyword>
<dbReference type="PROSITE" id="PS51352">
    <property type="entry name" value="THIOREDOXIN_2"/>
    <property type="match status" value="1"/>
</dbReference>
<evidence type="ECO:0000256" key="3">
    <source>
        <dbReference type="ARBA" id="ARBA00023002"/>
    </source>
</evidence>
<evidence type="ECO:0000256" key="2">
    <source>
        <dbReference type="ARBA" id="ARBA00022862"/>
    </source>
</evidence>
<protein>
    <submittedName>
        <fullName evidence="10 11">Thioredoxin domain-containing protein</fullName>
    </submittedName>
</protein>
<dbReference type="WBParaSite" id="maker-uti_cns_0003234-snap-gene-0.6-mRNA-1">
    <property type="protein sequence ID" value="maker-uti_cns_0003234-snap-gene-0.6-mRNA-1"/>
    <property type="gene ID" value="maker-uti_cns_0003234-snap-gene-0.6"/>
</dbReference>
<evidence type="ECO:0000259" key="8">
    <source>
        <dbReference type="PROSITE" id="PS51352"/>
    </source>
</evidence>
<keyword evidence="9" id="KW-1185">Reference proteome</keyword>
<dbReference type="CDD" id="cd03016">
    <property type="entry name" value="PRX_1cys"/>
    <property type="match status" value="1"/>
</dbReference>
<dbReference type="Gene3D" id="3.40.30.10">
    <property type="entry name" value="Glutaredoxin"/>
    <property type="match status" value="1"/>
</dbReference>
<dbReference type="PANTHER" id="PTHR43503">
    <property type="entry name" value="MCG48959-RELATED"/>
    <property type="match status" value="1"/>
</dbReference>
<dbReference type="GO" id="GO:0051920">
    <property type="term" value="F:peroxiredoxin activity"/>
    <property type="evidence" value="ECO:0007669"/>
    <property type="project" value="InterPro"/>
</dbReference>
<dbReference type="STRING" id="282301.A0A1I8GW89"/>
<dbReference type="Gene3D" id="3.30.1020.10">
    <property type="entry name" value="Antioxidant, Horf6, Chain A, domain2"/>
    <property type="match status" value="1"/>
</dbReference>
<dbReference type="InterPro" id="IPR045020">
    <property type="entry name" value="PRX_1cys"/>
</dbReference>
<dbReference type="WBParaSite" id="maker-uti_cns_0004889-snap-gene-0.29-mRNA-1">
    <property type="protein sequence ID" value="maker-uti_cns_0004889-snap-gene-0.29-mRNA-1"/>
    <property type="gene ID" value="maker-uti_cns_0004889-snap-gene-0.29"/>
</dbReference>
<dbReference type="InterPro" id="IPR024706">
    <property type="entry name" value="Peroxiredoxin_AhpC-typ"/>
</dbReference>
<comment type="function">
    <text evidence="6">Thiol-specific peroxidase that catalyzes the reduction of hydrogen peroxide and organic hydroperoxides to water and alcohols, respectively.</text>
</comment>
<feature type="active site" description="Cysteine sulfenic acid (-SOH) intermediate; for peroxidase activity" evidence="7">
    <location>
        <position position="44"/>
    </location>
</feature>
<dbReference type="AlphaFoldDB" id="A0A1I8GW89"/>
<dbReference type="OrthoDB" id="2996783at2759"/>
<dbReference type="GO" id="GO:0005829">
    <property type="term" value="C:cytosol"/>
    <property type="evidence" value="ECO:0007669"/>
    <property type="project" value="TreeGrafter"/>
</dbReference>
<accession>A0A1I8GW89</accession>
<dbReference type="GO" id="GO:0005739">
    <property type="term" value="C:mitochondrion"/>
    <property type="evidence" value="ECO:0007669"/>
    <property type="project" value="TreeGrafter"/>
</dbReference>
<dbReference type="Proteomes" id="UP000095280">
    <property type="component" value="Unplaced"/>
</dbReference>
<keyword evidence="2 6" id="KW-0049">Antioxidant</keyword>
<proteinExistence type="inferred from homology"/>
<dbReference type="InterPro" id="IPR036249">
    <property type="entry name" value="Thioredoxin-like_sf"/>
</dbReference>
<dbReference type="PANTHER" id="PTHR43503:SF4">
    <property type="entry name" value="PEROXIREDOXIN-6"/>
    <property type="match status" value="1"/>
</dbReference>
<dbReference type="GO" id="GO:0045454">
    <property type="term" value="P:cell redox homeostasis"/>
    <property type="evidence" value="ECO:0007669"/>
    <property type="project" value="TreeGrafter"/>
</dbReference>
<feature type="domain" description="Thioredoxin" evidence="8">
    <location>
        <begin position="2"/>
        <end position="167"/>
    </location>
</feature>
<dbReference type="InterPro" id="IPR013766">
    <property type="entry name" value="Thioredoxin_domain"/>
</dbReference>
<evidence type="ECO:0000256" key="5">
    <source>
        <dbReference type="ARBA" id="ARBA00025719"/>
    </source>
</evidence>
<name>A0A1I8GW89_9PLAT</name>
<dbReference type="InterPro" id="IPR019479">
    <property type="entry name" value="Peroxiredoxin_C"/>
</dbReference>
<comment type="similarity">
    <text evidence="5">Belongs to the peroxiredoxin family. Prx6 subfamily.</text>
</comment>
<dbReference type="InterPro" id="IPR000866">
    <property type="entry name" value="AhpC/TSA"/>
</dbReference>
<evidence type="ECO:0000313" key="10">
    <source>
        <dbReference type="WBParaSite" id="maker-uti_cns_0003234-snap-gene-0.6-mRNA-1"/>
    </source>
</evidence>
<dbReference type="Pfam" id="PF00578">
    <property type="entry name" value="AhpC-TSA"/>
    <property type="match status" value="1"/>
</dbReference>
<organism evidence="9 10">
    <name type="scientific">Macrostomum lignano</name>
    <dbReference type="NCBI Taxonomy" id="282301"/>
    <lineage>
        <taxon>Eukaryota</taxon>
        <taxon>Metazoa</taxon>
        <taxon>Spiralia</taxon>
        <taxon>Lophotrochozoa</taxon>
        <taxon>Platyhelminthes</taxon>
        <taxon>Rhabditophora</taxon>
        <taxon>Macrostomorpha</taxon>
        <taxon>Macrostomida</taxon>
        <taxon>Macrostomidae</taxon>
        <taxon>Macrostomum</taxon>
    </lineage>
</organism>
<dbReference type="Pfam" id="PF10417">
    <property type="entry name" value="1-cysPrx_C"/>
    <property type="match status" value="1"/>
</dbReference>
<evidence type="ECO:0000256" key="4">
    <source>
        <dbReference type="ARBA" id="ARBA00023284"/>
    </source>
</evidence>
<dbReference type="WBParaSite" id="maker-uti_cns_0006253-snap-gene-0.23-mRNA-1">
    <property type="protein sequence ID" value="maker-uti_cns_0006253-snap-gene-0.23-mRNA-1"/>
    <property type="gene ID" value="maker-uti_cns_0006253-snap-gene-0.23"/>
</dbReference>
<reference evidence="10 11" key="1">
    <citation type="submission" date="2016-11" db="UniProtKB">
        <authorList>
            <consortium name="WormBaseParasite"/>
        </authorList>
    </citation>
    <scope>IDENTIFICATION</scope>
</reference>
<evidence type="ECO:0000313" key="11">
    <source>
        <dbReference type="WBParaSite" id="maker-uti_cns_0004889-snap-gene-0.29-mRNA-1"/>
    </source>
</evidence>
<evidence type="ECO:0000256" key="6">
    <source>
        <dbReference type="PIRNR" id="PIRNR000239"/>
    </source>
</evidence>